<evidence type="ECO:0000313" key="1">
    <source>
        <dbReference type="Proteomes" id="UP000095286"/>
    </source>
</evidence>
<sequence>MPHEPMEGVVAMSGENLPWVEKYRPDTLSDVVSHNEIVRTLNALMEDQKLPHLLFYGPAGTGKTSTILAIAKQLYGKERVKSMVLELNASDDRGIGIVRNDILSFAETQTLHSAAKGDTKSAKYKLVILDEADAMTKDAQNALRRVIEKYTENVRFCIICNYLSKIIPAIQSRCTRFRFTPIDKELIAPIVEKVCQEQRVNITPCGRQALMELCGGDMRRVLNILQSVHLAFDVVNSENIYACIGKPNPALIEMFFKSLMSGGLNECFDYIFKHMVERSFSLIDLMDGLAALIVRCAISNSVKCRMIEELATVERNLSTGCCEKLQLATMVGRFVELRKTMNIN</sequence>
<evidence type="ECO:0000313" key="2">
    <source>
        <dbReference type="WBParaSite" id="RSKR_0000453700.1"/>
    </source>
</evidence>
<name>A0AC35TUT7_9BILA</name>
<reference evidence="2" key="1">
    <citation type="submission" date="2016-11" db="UniProtKB">
        <authorList>
            <consortium name="WormBaseParasite"/>
        </authorList>
    </citation>
    <scope>IDENTIFICATION</scope>
    <source>
        <strain evidence="2">KR3021</strain>
    </source>
</reference>
<dbReference type="Proteomes" id="UP000095286">
    <property type="component" value="Unplaced"/>
</dbReference>
<protein>
    <submittedName>
        <fullName evidence="2">AAA domain-containing protein</fullName>
    </submittedName>
</protein>
<accession>A0AC35TUT7</accession>
<proteinExistence type="predicted"/>
<organism evidence="1 2">
    <name type="scientific">Rhabditophanes sp. KR3021</name>
    <dbReference type="NCBI Taxonomy" id="114890"/>
    <lineage>
        <taxon>Eukaryota</taxon>
        <taxon>Metazoa</taxon>
        <taxon>Ecdysozoa</taxon>
        <taxon>Nematoda</taxon>
        <taxon>Chromadorea</taxon>
        <taxon>Rhabditida</taxon>
        <taxon>Tylenchina</taxon>
        <taxon>Panagrolaimomorpha</taxon>
        <taxon>Strongyloidoidea</taxon>
        <taxon>Alloionematidae</taxon>
        <taxon>Rhabditophanes</taxon>
    </lineage>
</organism>
<dbReference type="WBParaSite" id="RSKR_0000453700.1">
    <property type="protein sequence ID" value="RSKR_0000453700.1"/>
    <property type="gene ID" value="RSKR_0000453700"/>
</dbReference>